<feature type="domain" description="AB hydrolase-1" evidence="5">
    <location>
        <begin position="5"/>
        <end position="149"/>
    </location>
</feature>
<protein>
    <submittedName>
        <fullName evidence="6">Alpha/beta fold hydrolase</fullName>
    </submittedName>
</protein>
<feature type="binding site" evidence="3">
    <location>
        <position position="11"/>
    </location>
    <ligand>
        <name>substrate</name>
    </ligand>
</feature>
<reference evidence="7" key="1">
    <citation type="submission" date="2018-09" db="EMBL/GenBank/DDBJ databases">
        <authorList>
            <person name="Zhu H."/>
        </authorList>
    </citation>
    <scope>NUCLEOTIDE SEQUENCE [LARGE SCALE GENOMIC DNA]</scope>
    <source>
        <strain evidence="7">K2R23-3</strain>
    </source>
</reference>
<dbReference type="AlphaFoldDB" id="A0A385YV68"/>
<evidence type="ECO:0000256" key="1">
    <source>
        <dbReference type="ARBA" id="ARBA00022801"/>
    </source>
</evidence>
<keyword evidence="4" id="KW-0472">Membrane</keyword>
<dbReference type="InterPro" id="IPR050266">
    <property type="entry name" value="AB_hydrolase_sf"/>
</dbReference>
<dbReference type="GO" id="GO:0016020">
    <property type="term" value="C:membrane"/>
    <property type="evidence" value="ECO:0007669"/>
    <property type="project" value="TreeGrafter"/>
</dbReference>
<evidence type="ECO:0000313" key="6">
    <source>
        <dbReference type="EMBL" id="AYC30371.1"/>
    </source>
</evidence>
<dbReference type="KEGG" id="paek:D3873_11200"/>
<dbReference type="PANTHER" id="PTHR43798">
    <property type="entry name" value="MONOACYLGLYCEROL LIPASE"/>
    <property type="match status" value="1"/>
</dbReference>
<evidence type="ECO:0000256" key="3">
    <source>
        <dbReference type="PIRSR" id="PIRSR017388-2"/>
    </source>
</evidence>
<dbReference type="InterPro" id="IPR029058">
    <property type="entry name" value="AB_hydrolase_fold"/>
</dbReference>
<keyword evidence="7" id="KW-1185">Reference proteome</keyword>
<gene>
    <name evidence="6" type="ORF">D3873_11200</name>
</gene>
<keyword evidence="4" id="KW-1133">Transmembrane helix</keyword>
<sequence>MTTGVLCIHGFTGGPYEVLPFAHYLREKTDWTIAVPTLPGHGSTLQLKNWNAENWLMEAETAYRNLSRDVDRVIVVGFSMGGLIALYLAMRYPVHKLVLLSAAAKYISPAQMAQDMKEVAKDVFHGKVRESSLLKQYRYKWANTPLRATMQFLRVAKLVRPYYAQINPPVCIVQGKLDGIVPFTSAHYLFEQLGSTEKKLIFSETGKHHICYSDDCEDWFASVFSFLEKEN</sequence>
<dbReference type="Gene3D" id="3.40.50.1820">
    <property type="entry name" value="alpha/beta hydrolase"/>
    <property type="match status" value="1"/>
</dbReference>
<evidence type="ECO:0000256" key="4">
    <source>
        <dbReference type="SAM" id="Phobius"/>
    </source>
</evidence>
<dbReference type="Pfam" id="PF12697">
    <property type="entry name" value="Abhydrolase_6"/>
    <property type="match status" value="1"/>
</dbReference>
<evidence type="ECO:0000313" key="7">
    <source>
        <dbReference type="Proteomes" id="UP000265725"/>
    </source>
</evidence>
<evidence type="ECO:0000259" key="5">
    <source>
        <dbReference type="Pfam" id="PF12697"/>
    </source>
</evidence>
<feature type="active site" description="Charge relay system" evidence="2">
    <location>
        <position position="208"/>
    </location>
</feature>
<organism evidence="6 7">
    <name type="scientific">Paenisporosarcina cavernae</name>
    <dbReference type="NCBI Taxonomy" id="2320858"/>
    <lineage>
        <taxon>Bacteria</taxon>
        <taxon>Bacillati</taxon>
        <taxon>Bacillota</taxon>
        <taxon>Bacilli</taxon>
        <taxon>Bacillales</taxon>
        <taxon>Caryophanaceae</taxon>
        <taxon>Paenisporosarcina</taxon>
    </lineage>
</organism>
<accession>A0A385YV68</accession>
<keyword evidence="1 6" id="KW-0378">Hydrolase</keyword>
<dbReference type="SUPFAM" id="SSF53474">
    <property type="entry name" value="alpha/beta-Hydrolases"/>
    <property type="match status" value="1"/>
</dbReference>
<dbReference type="PANTHER" id="PTHR43798:SF31">
    <property type="entry name" value="AB HYDROLASE SUPERFAMILY PROTEIN YCLE"/>
    <property type="match status" value="1"/>
</dbReference>
<dbReference type="InterPro" id="IPR012354">
    <property type="entry name" value="Esterase_lipase"/>
</dbReference>
<keyword evidence="4" id="KW-0812">Transmembrane</keyword>
<dbReference type="RefSeq" id="WP_119884088.1">
    <property type="nucleotide sequence ID" value="NZ_CP032418.1"/>
</dbReference>
<feature type="transmembrane region" description="Helical" evidence="4">
    <location>
        <begin position="73"/>
        <end position="90"/>
    </location>
</feature>
<name>A0A385YV68_9BACL</name>
<dbReference type="InterPro" id="IPR000073">
    <property type="entry name" value="AB_hydrolase_1"/>
</dbReference>
<dbReference type="Proteomes" id="UP000265725">
    <property type="component" value="Chromosome"/>
</dbReference>
<feature type="active site" description="Nucleophile" evidence="2">
    <location>
        <position position="79"/>
    </location>
</feature>
<dbReference type="OrthoDB" id="9786110at2"/>
<feature type="binding site" evidence="3">
    <location>
        <position position="80"/>
    </location>
    <ligand>
        <name>substrate</name>
    </ligand>
</feature>
<dbReference type="PIRSF" id="PIRSF017388">
    <property type="entry name" value="Esterase_lipase"/>
    <property type="match status" value="1"/>
</dbReference>
<dbReference type="GO" id="GO:0052689">
    <property type="term" value="F:carboxylic ester hydrolase activity"/>
    <property type="evidence" value="ECO:0007669"/>
    <property type="project" value="InterPro"/>
</dbReference>
<evidence type="ECO:0000256" key="2">
    <source>
        <dbReference type="PIRSR" id="PIRSR017388-1"/>
    </source>
</evidence>
<proteinExistence type="predicted"/>
<dbReference type="EMBL" id="CP032418">
    <property type="protein sequence ID" value="AYC30371.1"/>
    <property type="molecule type" value="Genomic_DNA"/>
</dbReference>
<feature type="active site" description="Charge relay system" evidence="2">
    <location>
        <position position="178"/>
    </location>
</feature>